<reference evidence="3" key="1">
    <citation type="submission" date="2022-11" db="UniProtKB">
        <authorList>
            <consortium name="WormBaseParasite"/>
        </authorList>
    </citation>
    <scope>IDENTIFICATION</scope>
</reference>
<protein>
    <submittedName>
        <fullName evidence="3">Uncharacterized protein</fullName>
    </submittedName>
</protein>
<evidence type="ECO:0000313" key="2">
    <source>
        <dbReference type="Proteomes" id="UP000887565"/>
    </source>
</evidence>
<sequence>MMDVAKAKKQSSICYEIFTWWKTLYSRKTLHSMRKAKAKSNDVMSTSDLTLCIETPKFFQNSGEEVQHFFWQFSALSEKLSFKKAMRRRINKIENTPTPATDNKPVLDSSEYP</sequence>
<evidence type="ECO:0000256" key="1">
    <source>
        <dbReference type="SAM" id="MobiDB-lite"/>
    </source>
</evidence>
<dbReference type="AlphaFoldDB" id="A0A915L0G6"/>
<feature type="region of interest" description="Disordered" evidence="1">
    <location>
        <begin position="91"/>
        <end position="113"/>
    </location>
</feature>
<organism evidence="2 3">
    <name type="scientific">Romanomermis culicivorax</name>
    <name type="common">Nematode worm</name>
    <dbReference type="NCBI Taxonomy" id="13658"/>
    <lineage>
        <taxon>Eukaryota</taxon>
        <taxon>Metazoa</taxon>
        <taxon>Ecdysozoa</taxon>
        <taxon>Nematoda</taxon>
        <taxon>Enoplea</taxon>
        <taxon>Dorylaimia</taxon>
        <taxon>Mermithida</taxon>
        <taxon>Mermithoidea</taxon>
        <taxon>Mermithidae</taxon>
        <taxon>Romanomermis</taxon>
    </lineage>
</organism>
<name>A0A915L0G6_ROMCU</name>
<dbReference type="Proteomes" id="UP000887565">
    <property type="component" value="Unplaced"/>
</dbReference>
<evidence type="ECO:0000313" key="3">
    <source>
        <dbReference type="WBParaSite" id="nRc.2.0.1.t43253-RA"/>
    </source>
</evidence>
<proteinExistence type="predicted"/>
<accession>A0A915L0G6</accession>
<dbReference type="WBParaSite" id="nRc.2.0.1.t43253-RA">
    <property type="protein sequence ID" value="nRc.2.0.1.t43253-RA"/>
    <property type="gene ID" value="nRc.2.0.1.g43253"/>
</dbReference>
<keyword evidence="2" id="KW-1185">Reference proteome</keyword>